<evidence type="ECO:0000256" key="3">
    <source>
        <dbReference type="ARBA" id="ARBA00004799"/>
    </source>
</evidence>
<dbReference type="InterPro" id="IPR036565">
    <property type="entry name" value="Mur-like_cat_sf"/>
</dbReference>
<dbReference type="GO" id="GO:0046872">
    <property type="term" value="F:metal ion binding"/>
    <property type="evidence" value="ECO:0007669"/>
    <property type="project" value="UniProtKB-KW"/>
</dbReference>
<dbReference type="FunFam" id="3.40.1190.10:FF:000004">
    <property type="entry name" value="Dihydrofolate synthase/folylpolyglutamate synthase"/>
    <property type="match status" value="1"/>
</dbReference>
<dbReference type="PANTHER" id="PTHR11136">
    <property type="entry name" value="FOLYLPOLYGLUTAMATE SYNTHASE-RELATED"/>
    <property type="match status" value="1"/>
</dbReference>
<comment type="function">
    <text evidence="2">Functions in two distinct reactions of the de novo folate biosynthetic pathway. Catalyzes the addition of a glutamate residue to dihydropteroate (7,8-dihydropteroate or H2Pte) to form dihydrofolate (7,8-dihydrofolate monoglutamate or H2Pte-Glu). Also catalyzes successive additions of L-glutamate to tetrahydrofolate or 10-formyltetrahydrofolate or 5,10-methylenetetrahydrofolate, leading to folylpolyglutamate derivatives.</text>
</comment>
<dbReference type="EMBL" id="AP018558">
    <property type="protein sequence ID" value="BBD77476.1"/>
    <property type="molecule type" value="Genomic_DNA"/>
</dbReference>
<dbReference type="SUPFAM" id="SSF53244">
    <property type="entry name" value="MurD-like peptide ligases, peptide-binding domain"/>
    <property type="match status" value="1"/>
</dbReference>
<dbReference type="PANTHER" id="PTHR11136:SF0">
    <property type="entry name" value="DIHYDROFOLATE SYNTHETASE-RELATED"/>
    <property type="match status" value="1"/>
</dbReference>
<evidence type="ECO:0000256" key="21">
    <source>
        <dbReference type="ARBA" id="ARBA00049035"/>
    </source>
</evidence>
<dbReference type="Gene3D" id="3.90.190.20">
    <property type="entry name" value="Mur ligase, C-terminal domain"/>
    <property type="match status" value="1"/>
</dbReference>
<evidence type="ECO:0000313" key="27">
    <source>
        <dbReference type="Proteomes" id="UP000262004"/>
    </source>
</evidence>
<comment type="catalytic activity">
    <reaction evidence="19">
        <text>(6S)-5,6,7,8-tetrahydrofolyl-(gamma-L-Glu)(n) + L-glutamate + ATP = (6S)-5,6,7,8-tetrahydrofolyl-(gamma-L-Glu)(n+1) + ADP + phosphate + H(+)</text>
        <dbReference type="Rhea" id="RHEA:10580"/>
        <dbReference type="Rhea" id="RHEA-COMP:14738"/>
        <dbReference type="Rhea" id="RHEA-COMP:14740"/>
        <dbReference type="ChEBI" id="CHEBI:15378"/>
        <dbReference type="ChEBI" id="CHEBI:29985"/>
        <dbReference type="ChEBI" id="CHEBI:30616"/>
        <dbReference type="ChEBI" id="CHEBI:43474"/>
        <dbReference type="ChEBI" id="CHEBI:141005"/>
        <dbReference type="ChEBI" id="CHEBI:456216"/>
        <dbReference type="EC" id="6.3.2.17"/>
    </reaction>
</comment>
<evidence type="ECO:0000256" key="19">
    <source>
        <dbReference type="ARBA" id="ARBA00047493"/>
    </source>
</evidence>
<dbReference type="RefSeq" id="WP_119335208.1">
    <property type="nucleotide sequence ID" value="NZ_AP018558.1"/>
</dbReference>
<dbReference type="EC" id="6.3.2.17" evidence="8"/>
<keyword evidence="13 23" id="KW-0067">ATP-binding</keyword>
<evidence type="ECO:0000256" key="7">
    <source>
        <dbReference type="ARBA" id="ARBA00013023"/>
    </source>
</evidence>
<dbReference type="AlphaFoldDB" id="A0A2Z6DY73"/>
<name>A0A2Z6DY73_HYDTE</name>
<dbReference type="NCBIfam" id="NF008101">
    <property type="entry name" value="PRK10846.1"/>
    <property type="match status" value="1"/>
</dbReference>
<evidence type="ECO:0000259" key="24">
    <source>
        <dbReference type="Pfam" id="PF02875"/>
    </source>
</evidence>
<dbReference type="EC" id="6.3.2.12" evidence="7"/>
<evidence type="ECO:0000256" key="13">
    <source>
        <dbReference type="ARBA" id="ARBA00022840"/>
    </source>
</evidence>
<protein>
    <recommendedName>
        <fullName evidence="9">Dihydrofolate synthase/folylpolyglutamate synthase</fullName>
        <ecNumber evidence="7">6.3.2.12</ecNumber>
        <ecNumber evidence="8">6.3.2.17</ecNumber>
    </recommendedName>
    <alternativeName>
        <fullName evidence="18">Folylpoly-gamma-glutamate synthetase-dihydrofolate synthetase</fullName>
    </alternativeName>
    <alternativeName>
        <fullName evidence="16">Folylpolyglutamate synthetase</fullName>
    </alternativeName>
    <alternativeName>
        <fullName evidence="17">Tetrahydrofolylpolyglutamate synthase</fullName>
    </alternativeName>
</protein>
<comment type="pathway">
    <text evidence="3">Cofactor biosynthesis; tetrahydrofolate biosynthesis; 7,8-dihydrofolate from 2-amino-4-hydroxy-6-hydroxymethyl-7,8-dihydropteridine diphosphate and 4-aminobenzoate: step 2/2.</text>
</comment>
<evidence type="ECO:0000256" key="9">
    <source>
        <dbReference type="ARBA" id="ARBA00019357"/>
    </source>
</evidence>
<evidence type="ECO:0000256" key="20">
    <source>
        <dbReference type="ARBA" id="ARBA00047808"/>
    </source>
</evidence>
<dbReference type="InterPro" id="IPR013221">
    <property type="entry name" value="Mur_ligase_cen"/>
</dbReference>
<dbReference type="Pfam" id="PF08245">
    <property type="entry name" value="Mur_ligase_M"/>
    <property type="match status" value="1"/>
</dbReference>
<comment type="cofactor">
    <cofactor evidence="1">
        <name>Mg(2+)</name>
        <dbReference type="ChEBI" id="CHEBI:18420"/>
    </cofactor>
</comment>
<comment type="similarity">
    <text evidence="5 23">Belongs to the folylpolyglutamate synthase family.</text>
</comment>
<evidence type="ECO:0000256" key="18">
    <source>
        <dbReference type="ARBA" id="ARBA00032510"/>
    </source>
</evidence>
<organism evidence="26 27">
    <name type="scientific">Hydrogenophilus thermoluteolus</name>
    <name type="common">Pseudomonas hydrogenothermophila</name>
    <dbReference type="NCBI Taxonomy" id="297"/>
    <lineage>
        <taxon>Bacteria</taxon>
        <taxon>Pseudomonadati</taxon>
        <taxon>Pseudomonadota</taxon>
        <taxon>Hydrogenophilia</taxon>
        <taxon>Hydrogenophilales</taxon>
        <taxon>Hydrogenophilaceae</taxon>
        <taxon>Hydrogenophilus</taxon>
    </lineage>
</organism>
<evidence type="ECO:0000256" key="16">
    <source>
        <dbReference type="ARBA" id="ARBA00030048"/>
    </source>
</evidence>
<evidence type="ECO:0000256" key="4">
    <source>
        <dbReference type="ARBA" id="ARBA00005150"/>
    </source>
</evidence>
<dbReference type="GO" id="GO:0005524">
    <property type="term" value="F:ATP binding"/>
    <property type="evidence" value="ECO:0007669"/>
    <property type="project" value="UniProtKB-KW"/>
</dbReference>
<evidence type="ECO:0000256" key="15">
    <source>
        <dbReference type="ARBA" id="ARBA00022909"/>
    </source>
</evidence>
<evidence type="ECO:0000256" key="10">
    <source>
        <dbReference type="ARBA" id="ARBA00022598"/>
    </source>
</evidence>
<feature type="domain" description="Mur ligase central" evidence="25">
    <location>
        <begin position="64"/>
        <end position="206"/>
    </location>
</feature>
<evidence type="ECO:0000256" key="6">
    <source>
        <dbReference type="ARBA" id="ARBA00011245"/>
    </source>
</evidence>
<dbReference type="PIRSF" id="PIRSF001563">
    <property type="entry name" value="Folylpolyglu_synth"/>
    <property type="match status" value="1"/>
</dbReference>
<evidence type="ECO:0000256" key="23">
    <source>
        <dbReference type="PIRNR" id="PIRNR001563"/>
    </source>
</evidence>
<comment type="pathway">
    <text evidence="4">Cofactor biosynthesis; tetrahydrofolylpolyglutamate biosynthesis.</text>
</comment>
<dbReference type="UniPathway" id="UPA00077">
    <property type="reaction ID" value="UER00157"/>
</dbReference>
<keyword evidence="11" id="KW-0479">Metal-binding</keyword>
<keyword evidence="15" id="KW-0289">Folate biosynthesis</keyword>
<evidence type="ECO:0000256" key="8">
    <source>
        <dbReference type="ARBA" id="ARBA00013025"/>
    </source>
</evidence>
<evidence type="ECO:0000256" key="5">
    <source>
        <dbReference type="ARBA" id="ARBA00008276"/>
    </source>
</evidence>
<comment type="catalytic activity">
    <reaction evidence="22">
        <text>7,8-dihydropteroate + L-glutamate + ATP = 7,8-dihydrofolate + ADP + phosphate + H(+)</text>
        <dbReference type="Rhea" id="RHEA:23584"/>
        <dbReference type="ChEBI" id="CHEBI:15378"/>
        <dbReference type="ChEBI" id="CHEBI:17839"/>
        <dbReference type="ChEBI" id="CHEBI:29985"/>
        <dbReference type="ChEBI" id="CHEBI:30616"/>
        <dbReference type="ChEBI" id="CHEBI:43474"/>
        <dbReference type="ChEBI" id="CHEBI:57451"/>
        <dbReference type="ChEBI" id="CHEBI:456216"/>
        <dbReference type="EC" id="6.3.2.12"/>
    </reaction>
</comment>
<keyword evidence="27" id="KW-1185">Reference proteome</keyword>
<dbReference type="InterPro" id="IPR004101">
    <property type="entry name" value="Mur_ligase_C"/>
</dbReference>
<evidence type="ECO:0000313" key="26">
    <source>
        <dbReference type="EMBL" id="BBD77476.1"/>
    </source>
</evidence>
<gene>
    <name evidence="26" type="ORF">HPTL_1212</name>
</gene>
<evidence type="ECO:0000256" key="2">
    <source>
        <dbReference type="ARBA" id="ARBA00002714"/>
    </source>
</evidence>
<accession>A0A2Z6DY73</accession>
<dbReference type="GO" id="GO:0046654">
    <property type="term" value="P:tetrahydrofolate biosynthetic process"/>
    <property type="evidence" value="ECO:0007669"/>
    <property type="project" value="UniProtKB-UniPathway"/>
</dbReference>
<evidence type="ECO:0000256" key="17">
    <source>
        <dbReference type="ARBA" id="ARBA00030592"/>
    </source>
</evidence>
<evidence type="ECO:0000256" key="12">
    <source>
        <dbReference type="ARBA" id="ARBA00022741"/>
    </source>
</evidence>
<feature type="domain" description="Mur ligase C-terminal" evidence="24">
    <location>
        <begin position="305"/>
        <end position="426"/>
    </location>
</feature>
<keyword evidence="14" id="KW-0460">Magnesium</keyword>
<evidence type="ECO:0000256" key="1">
    <source>
        <dbReference type="ARBA" id="ARBA00001946"/>
    </source>
</evidence>
<dbReference type="Pfam" id="PF02875">
    <property type="entry name" value="Mur_ligase_C"/>
    <property type="match status" value="1"/>
</dbReference>
<keyword evidence="12 23" id="KW-0547">Nucleotide-binding</keyword>
<dbReference type="InterPro" id="IPR036615">
    <property type="entry name" value="Mur_ligase_C_dom_sf"/>
</dbReference>
<evidence type="ECO:0000256" key="11">
    <source>
        <dbReference type="ARBA" id="ARBA00022723"/>
    </source>
</evidence>
<dbReference type="NCBIfam" id="TIGR01499">
    <property type="entry name" value="folC"/>
    <property type="match status" value="1"/>
</dbReference>
<keyword evidence="10 23" id="KW-0436">Ligase</keyword>
<evidence type="ECO:0000259" key="25">
    <source>
        <dbReference type="Pfam" id="PF08245"/>
    </source>
</evidence>
<dbReference type="SUPFAM" id="SSF53623">
    <property type="entry name" value="MurD-like peptide ligases, catalytic domain"/>
    <property type="match status" value="1"/>
</dbReference>
<reference evidence="26 27" key="1">
    <citation type="submission" date="2018-04" db="EMBL/GenBank/DDBJ databases">
        <title>Complete genome sequence of Hydrogenophilus thermoluteolus TH-1.</title>
        <authorList>
            <person name="Arai H."/>
        </authorList>
    </citation>
    <scope>NUCLEOTIDE SEQUENCE [LARGE SCALE GENOMIC DNA]</scope>
    <source>
        <strain evidence="26 27">TH-1</strain>
    </source>
</reference>
<evidence type="ECO:0000256" key="22">
    <source>
        <dbReference type="ARBA" id="ARBA00049161"/>
    </source>
</evidence>
<proteinExistence type="inferred from homology"/>
<dbReference type="Gene3D" id="3.40.1190.10">
    <property type="entry name" value="Mur-like, catalytic domain"/>
    <property type="match status" value="1"/>
</dbReference>
<dbReference type="GO" id="GO:0004326">
    <property type="term" value="F:tetrahydrofolylpolyglutamate synthase activity"/>
    <property type="evidence" value="ECO:0007669"/>
    <property type="project" value="UniProtKB-EC"/>
</dbReference>
<comment type="catalytic activity">
    <reaction evidence="21">
        <text>(6R)-5,10-methylenetetrahydrofolyl-(gamma-L-Glu)(n) + L-glutamate + ATP = (6R)-5,10-methylenetetrahydrofolyl-(gamma-L-Glu)(n+1) + ADP + phosphate + H(+)</text>
        <dbReference type="Rhea" id="RHEA:51912"/>
        <dbReference type="Rhea" id="RHEA-COMP:13257"/>
        <dbReference type="Rhea" id="RHEA-COMP:13258"/>
        <dbReference type="ChEBI" id="CHEBI:15378"/>
        <dbReference type="ChEBI" id="CHEBI:29985"/>
        <dbReference type="ChEBI" id="CHEBI:30616"/>
        <dbReference type="ChEBI" id="CHEBI:43474"/>
        <dbReference type="ChEBI" id="CHEBI:136572"/>
        <dbReference type="ChEBI" id="CHEBI:456216"/>
        <dbReference type="EC" id="6.3.2.17"/>
    </reaction>
</comment>
<dbReference type="OrthoDB" id="9809356at2"/>
<comment type="subunit">
    <text evidence="6">Monomer.</text>
</comment>
<dbReference type="Proteomes" id="UP000262004">
    <property type="component" value="Chromosome"/>
</dbReference>
<comment type="catalytic activity">
    <reaction evidence="20">
        <text>10-formyltetrahydrofolyl-(gamma-L-Glu)(n) + L-glutamate + ATP = 10-formyltetrahydrofolyl-(gamma-L-Glu)(n+1) + ADP + phosphate + H(+)</text>
        <dbReference type="Rhea" id="RHEA:51904"/>
        <dbReference type="Rhea" id="RHEA-COMP:13088"/>
        <dbReference type="Rhea" id="RHEA-COMP:14300"/>
        <dbReference type="ChEBI" id="CHEBI:15378"/>
        <dbReference type="ChEBI" id="CHEBI:29985"/>
        <dbReference type="ChEBI" id="CHEBI:30616"/>
        <dbReference type="ChEBI" id="CHEBI:43474"/>
        <dbReference type="ChEBI" id="CHEBI:134413"/>
        <dbReference type="ChEBI" id="CHEBI:456216"/>
        <dbReference type="EC" id="6.3.2.17"/>
    </reaction>
</comment>
<sequence length="444" mass="47876">MTPLSTTPLSPPSEHALPQSVDAWLARIEARGSEARIVLGLERVRAVWQRLWGDRPFPHPVITVAGTNGKGSTCAYLEAIYRAAGYRVGCYTSPHLVRFHERIRVGGVPIEDAALIAAFTAVETARDTVALTYFEFVTLAALWHFAQTSLDLVILEVGMGGRLDAVNLIDPDVAIVTTVDLDHQAWLGPDREAIGREKAGIFRTGRPAIVADPNPPQSLLNTAHALAAPLFRIGAEFGFEPQESQWRWWSTAAGQRAGLPAPALRGEGQWHNASAALMAVSLLRDRLPVPQQAVREGLLTATLPGRFQLLPGRPLLILDVAHNPQATAALAKNLRALRLPTPTYAIFGCYRDKPVEALVAPLVALIDRWWLVPTPGERGQDAAALEPVVTAAGARAVTVAKDVEAALAQAVKEAGPDDKIVVFGSFSIVGQALAWRDNVRTTNP</sequence>
<dbReference type="InterPro" id="IPR001645">
    <property type="entry name" value="Folylpolyglutamate_synth"/>
</dbReference>
<dbReference type="KEGG" id="htl:HPTL_1212"/>
<dbReference type="GO" id="GO:0046656">
    <property type="term" value="P:folic acid biosynthetic process"/>
    <property type="evidence" value="ECO:0007669"/>
    <property type="project" value="UniProtKB-KW"/>
</dbReference>
<evidence type="ECO:0000256" key="14">
    <source>
        <dbReference type="ARBA" id="ARBA00022842"/>
    </source>
</evidence>
<dbReference type="GO" id="GO:0008841">
    <property type="term" value="F:dihydrofolate synthase activity"/>
    <property type="evidence" value="ECO:0007669"/>
    <property type="project" value="UniProtKB-EC"/>
</dbReference>
<dbReference type="GO" id="GO:0005737">
    <property type="term" value="C:cytoplasm"/>
    <property type="evidence" value="ECO:0007669"/>
    <property type="project" value="TreeGrafter"/>
</dbReference>